<dbReference type="AlphaFoldDB" id="A0A7J0F9A1"/>
<sequence length="278" mass="31866">MMDMKLKFEDTIDSADLQQAFLNLPFSSSVVCYVSSCSHQRRCYKEKGYDLLCIADRDLSDENMANRTLDKLTERGFIKPVPKIQLGAGQLQDVPFRRWHSSASHHIEVTNANILHGLKNLEHSRFLSLQGIALIRGFPSFISKHAYLEILDLRACHNLEVVPHGIGLLVQLTHWDIPTSCLRLANMKALKTLYMRGGKLCDLGEFQVFNDEDGWTVEILHLKYLNELEIDWRGPRLLFPKLIFLRKVDCNKLTNFPCDENGVWIDKVAIDQAQLAEI</sequence>
<dbReference type="SUPFAM" id="SSF52058">
    <property type="entry name" value="L domain-like"/>
    <property type="match status" value="1"/>
</dbReference>
<dbReference type="Gene3D" id="3.80.10.10">
    <property type="entry name" value="Ribonuclease Inhibitor"/>
    <property type="match status" value="1"/>
</dbReference>
<name>A0A7J0F9A1_9ERIC</name>
<keyword evidence="2" id="KW-1185">Reference proteome</keyword>
<organism evidence="1 2">
    <name type="scientific">Actinidia rufa</name>
    <dbReference type="NCBI Taxonomy" id="165716"/>
    <lineage>
        <taxon>Eukaryota</taxon>
        <taxon>Viridiplantae</taxon>
        <taxon>Streptophyta</taxon>
        <taxon>Embryophyta</taxon>
        <taxon>Tracheophyta</taxon>
        <taxon>Spermatophyta</taxon>
        <taxon>Magnoliopsida</taxon>
        <taxon>eudicotyledons</taxon>
        <taxon>Gunneridae</taxon>
        <taxon>Pentapetalae</taxon>
        <taxon>asterids</taxon>
        <taxon>Ericales</taxon>
        <taxon>Actinidiaceae</taxon>
        <taxon>Actinidia</taxon>
    </lineage>
</organism>
<proteinExistence type="predicted"/>
<protein>
    <submittedName>
        <fullName evidence="1">Uncharacterized protein</fullName>
    </submittedName>
</protein>
<dbReference type="EMBL" id="BJWL01000010">
    <property type="protein sequence ID" value="GFY95284.1"/>
    <property type="molecule type" value="Genomic_DNA"/>
</dbReference>
<evidence type="ECO:0000313" key="1">
    <source>
        <dbReference type="EMBL" id="GFY95284.1"/>
    </source>
</evidence>
<accession>A0A7J0F9A1</accession>
<dbReference type="Proteomes" id="UP000585474">
    <property type="component" value="Unassembled WGS sequence"/>
</dbReference>
<dbReference type="InterPro" id="IPR032675">
    <property type="entry name" value="LRR_dom_sf"/>
</dbReference>
<comment type="caution">
    <text evidence="1">The sequence shown here is derived from an EMBL/GenBank/DDBJ whole genome shotgun (WGS) entry which is preliminary data.</text>
</comment>
<dbReference type="OrthoDB" id="1706180at2759"/>
<evidence type="ECO:0000313" key="2">
    <source>
        <dbReference type="Proteomes" id="UP000585474"/>
    </source>
</evidence>
<reference evidence="1 2" key="1">
    <citation type="submission" date="2019-07" db="EMBL/GenBank/DDBJ databases">
        <title>De Novo Assembly of kiwifruit Actinidia rufa.</title>
        <authorList>
            <person name="Sugita-Konishi S."/>
            <person name="Sato K."/>
            <person name="Mori E."/>
            <person name="Abe Y."/>
            <person name="Kisaki G."/>
            <person name="Hamano K."/>
            <person name="Suezawa K."/>
            <person name="Otani M."/>
            <person name="Fukuda T."/>
            <person name="Manabe T."/>
            <person name="Gomi K."/>
            <person name="Tabuchi M."/>
            <person name="Akimitsu K."/>
            <person name="Kataoka I."/>
        </authorList>
    </citation>
    <scope>NUCLEOTIDE SEQUENCE [LARGE SCALE GENOMIC DNA]</scope>
    <source>
        <strain evidence="2">cv. Fuchu</strain>
    </source>
</reference>
<gene>
    <name evidence="1" type="ORF">Acr_10g0006690</name>
</gene>